<dbReference type="Pfam" id="PF00172">
    <property type="entry name" value="Zn_clus"/>
    <property type="match status" value="1"/>
</dbReference>
<dbReference type="STRING" id="1423351.A0A074RSG8"/>
<evidence type="ECO:0000313" key="10">
    <source>
        <dbReference type="Proteomes" id="UP000027456"/>
    </source>
</evidence>
<dbReference type="InterPro" id="IPR036864">
    <property type="entry name" value="Zn2-C6_fun-type_DNA-bd_sf"/>
</dbReference>
<dbReference type="GO" id="GO:0003677">
    <property type="term" value="F:DNA binding"/>
    <property type="evidence" value="ECO:0007669"/>
    <property type="project" value="UniProtKB-KW"/>
</dbReference>
<accession>A0A074RSG8</accession>
<dbReference type="GO" id="GO:0006351">
    <property type="term" value="P:DNA-templated transcription"/>
    <property type="evidence" value="ECO:0007669"/>
    <property type="project" value="InterPro"/>
</dbReference>
<dbReference type="GO" id="GO:0005634">
    <property type="term" value="C:nucleus"/>
    <property type="evidence" value="ECO:0007669"/>
    <property type="project" value="UniProtKB-SubCell"/>
</dbReference>
<protein>
    <submittedName>
        <fullName evidence="9">Fungal specific transcription factor domain protein</fullName>
    </submittedName>
</protein>
<dbReference type="AlphaFoldDB" id="A0A074RSG8"/>
<dbReference type="OrthoDB" id="2154091at2759"/>
<dbReference type="PANTHER" id="PTHR31313">
    <property type="entry name" value="TY1 ENHANCER ACTIVATOR"/>
    <property type="match status" value="1"/>
</dbReference>
<comment type="subcellular location">
    <subcellularLocation>
        <location evidence="1">Nucleus</location>
    </subcellularLocation>
</comment>
<dbReference type="Pfam" id="PF04082">
    <property type="entry name" value="Fungal_trans"/>
    <property type="match status" value="1"/>
</dbReference>
<evidence type="ECO:0000256" key="7">
    <source>
        <dbReference type="ARBA" id="ARBA00023242"/>
    </source>
</evidence>
<gene>
    <name evidence="9" type="ORF">V565_092710</name>
</gene>
<feature type="domain" description="Zn(2)-C6 fungal-type" evidence="8">
    <location>
        <begin position="18"/>
        <end position="48"/>
    </location>
</feature>
<dbReference type="PROSITE" id="PS00463">
    <property type="entry name" value="ZN2_CY6_FUNGAL_1"/>
    <property type="match status" value="1"/>
</dbReference>
<dbReference type="InterPro" id="IPR051615">
    <property type="entry name" value="Transcr_Regulatory_Elem"/>
</dbReference>
<keyword evidence="4" id="KW-0805">Transcription regulation</keyword>
<dbReference type="GO" id="GO:0000981">
    <property type="term" value="F:DNA-binding transcription factor activity, RNA polymerase II-specific"/>
    <property type="evidence" value="ECO:0007669"/>
    <property type="project" value="InterPro"/>
</dbReference>
<keyword evidence="2" id="KW-0479">Metal-binding</keyword>
<dbReference type="SMART" id="SM00906">
    <property type="entry name" value="Fungal_trans"/>
    <property type="match status" value="1"/>
</dbReference>
<reference evidence="9 10" key="1">
    <citation type="submission" date="2013-12" db="EMBL/GenBank/DDBJ databases">
        <authorList>
            <person name="Cubeta M."/>
            <person name="Pakala S."/>
            <person name="Fedorova N."/>
            <person name="Thomas E."/>
            <person name="Dean R."/>
            <person name="Jabaji S."/>
            <person name="Neate S."/>
            <person name="Toda T."/>
            <person name="Tavantzis S."/>
            <person name="Vilgalys R."/>
            <person name="Bharathan N."/>
            <person name="Pakala S."/>
            <person name="Losada L.S."/>
            <person name="Zafar N."/>
            <person name="Nierman W."/>
        </authorList>
    </citation>
    <scope>NUCLEOTIDE SEQUENCE [LARGE SCALE GENOMIC DNA]</scope>
    <source>
        <strain evidence="9 10">123E</strain>
    </source>
</reference>
<dbReference type="SUPFAM" id="SSF57701">
    <property type="entry name" value="Zn2/Cys6 DNA-binding domain"/>
    <property type="match status" value="1"/>
</dbReference>
<dbReference type="HOGENOM" id="CLU_007003_2_2_1"/>
<evidence type="ECO:0000256" key="5">
    <source>
        <dbReference type="ARBA" id="ARBA00023125"/>
    </source>
</evidence>
<keyword evidence="5" id="KW-0238">DNA-binding</keyword>
<sequence>MIPPSAASKRRAPYTSAACNTCRRRRCKCDGVHPTCGTCSFYGHECTWNQEDVSQRPATKQLVQSLRMRIRELESEIAQIPAGPIIEIREQTDQENSVMSPTDPITITEDTIEGYPRRSHLTMQDGNISASGPTSMWSTFPDESVPPRESKVPHPGLIYRYTFERSPSIPLHLQSQDIQMSERCEWDRYLPKLNSGVGFTRFEHDTLLYRCFNYHALWLRTLEPDLFLRDMLLELTTHPDSADATKYSRGLTYYSPFLHCALMALATTFSTDPGIRSKHIREQFARYAKQLLEDACERPTLTAIHGLAFLSEYHGSLGERGLAYLYFGMGCRLVRALGLCINGRKMVDSKMITEQELTSRVHLFWALFSQDKLMSLEYGRDYDIPLPHLDVDLPTVDSIRDQLPWEEIQSMSSQGSSRPNQATLVFFQGCRLMLIAIRIMDTVYIQGRHQVRATENDSITDIHKLLENWHKHLPTQIRASPQYGGPPLPHVIVLHITYWWLLMLLHRPFSLRVHSPFTSDWPTPVVIADLSADICERAARNIVQLVAMFDQAYGCRLFPLNMLQAIFMAGATLLGRHGTSPGSAGKQHTDTHSMVQECIRTLRAAAQTWDVARLYASQLEALLSEQTPGPSFDSYNPGGGAYEPSVPEHDDTLSRMFRDFIDHHDQDIEELGIPLAALQFQYPLLQQLNQQPQMGRPSGPEFIMGTDAPSLQLGTHTDESELAGVVERNSLAQWSISSSLHPN</sequence>
<evidence type="ECO:0000313" key="9">
    <source>
        <dbReference type="EMBL" id="KEP49799.1"/>
    </source>
</evidence>
<dbReference type="InterPro" id="IPR007219">
    <property type="entry name" value="XnlR_reg_dom"/>
</dbReference>
<dbReference type="PROSITE" id="PS50048">
    <property type="entry name" value="ZN2_CY6_FUNGAL_2"/>
    <property type="match status" value="1"/>
</dbReference>
<dbReference type="Proteomes" id="UP000027456">
    <property type="component" value="Unassembled WGS sequence"/>
</dbReference>
<dbReference type="InterPro" id="IPR001138">
    <property type="entry name" value="Zn2Cys6_DnaBD"/>
</dbReference>
<dbReference type="GO" id="GO:0008270">
    <property type="term" value="F:zinc ion binding"/>
    <property type="evidence" value="ECO:0007669"/>
    <property type="project" value="InterPro"/>
</dbReference>
<evidence type="ECO:0000256" key="3">
    <source>
        <dbReference type="ARBA" id="ARBA00022833"/>
    </source>
</evidence>
<keyword evidence="7" id="KW-0539">Nucleus</keyword>
<evidence type="ECO:0000259" key="8">
    <source>
        <dbReference type="PROSITE" id="PS50048"/>
    </source>
</evidence>
<keyword evidence="3" id="KW-0862">Zinc</keyword>
<dbReference type="Gene3D" id="4.10.240.10">
    <property type="entry name" value="Zn(2)-C6 fungal-type DNA-binding domain"/>
    <property type="match status" value="1"/>
</dbReference>
<evidence type="ECO:0000256" key="6">
    <source>
        <dbReference type="ARBA" id="ARBA00023163"/>
    </source>
</evidence>
<proteinExistence type="predicted"/>
<keyword evidence="6" id="KW-0804">Transcription</keyword>
<dbReference type="EMBL" id="AZST01000320">
    <property type="protein sequence ID" value="KEP49799.1"/>
    <property type="molecule type" value="Genomic_DNA"/>
</dbReference>
<organism evidence="9 10">
    <name type="scientific">Rhizoctonia solani 123E</name>
    <dbReference type="NCBI Taxonomy" id="1423351"/>
    <lineage>
        <taxon>Eukaryota</taxon>
        <taxon>Fungi</taxon>
        <taxon>Dikarya</taxon>
        <taxon>Basidiomycota</taxon>
        <taxon>Agaricomycotina</taxon>
        <taxon>Agaricomycetes</taxon>
        <taxon>Cantharellales</taxon>
        <taxon>Ceratobasidiaceae</taxon>
        <taxon>Rhizoctonia</taxon>
    </lineage>
</organism>
<keyword evidence="10" id="KW-1185">Reference proteome</keyword>
<comment type="caution">
    <text evidence="9">The sequence shown here is derived from an EMBL/GenBank/DDBJ whole genome shotgun (WGS) entry which is preliminary data.</text>
</comment>
<dbReference type="PANTHER" id="PTHR31313:SF81">
    <property type="entry name" value="TY1 ENHANCER ACTIVATOR"/>
    <property type="match status" value="1"/>
</dbReference>
<evidence type="ECO:0000256" key="4">
    <source>
        <dbReference type="ARBA" id="ARBA00023015"/>
    </source>
</evidence>
<evidence type="ECO:0000256" key="1">
    <source>
        <dbReference type="ARBA" id="ARBA00004123"/>
    </source>
</evidence>
<dbReference type="CDD" id="cd00067">
    <property type="entry name" value="GAL4"/>
    <property type="match status" value="1"/>
</dbReference>
<name>A0A074RSG8_9AGAM</name>
<dbReference type="CDD" id="cd12148">
    <property type="entry name" value="fungal_TF_MHR"/>
    <property type="match status" value="1"/>
</dbReference>
<evidence type="ECO:0000256" key="2">
    <source>
        <dbReference type="ARBA" id="ARBA00022723"/>
    </source>
</evidence>
<dbReference type="SMART" id="SM00066">
    <property type="entry name" value="GAL4"/>
    <property type="match status" value="1"/>
</dbReference>